<dbReference type="KEGG" id="mtw:CQW49_12660"/>
<keyword evidence="7" id="KW-0653">Protein transport</keyword>
<evidence type="ECO:0000256" key="2">
    <source>
        <dbReference type="ARBA" id="ARBA00006555"/>
    </source>
</evidence>
<dbReference type="GO" id="GO:0055085">
    <property type="term" value="P:transmembrane transport"/>
    <property type="evidence" value="ECO:0007669"/>
    <property type="project" value="InterPro"/>
</dbReference>
<reference evidence="13" key="1">
    <citation type="submission" date="2017-10" db="EMBL/GenBank/DDBJ databases">
        <title>Completed PacBio SMRT sequence of Methylosinus trichosporium OB3b reveals presence of a third large plasmid.</title>
        <authorList>
            <person name="Charles T.C."/>
            <person name="Lynch M.D.J."/>
            <person name="Heil J.R."/>
            <person name="Cheng J."/>
        </authorList>
    </citation>
    <scope>NUCLEOTIDE SEQUENCE [LARGE SCALE GENOMIC DNA]</scope>
    <source>
        <strain evidence="13">OB3b</strain>
    </source>
</reference>
<organism evidence="12 13">
    <name type="scientific">Methylosinus trichosporium (strain ATCC 35070 / NCIMB 11131 / UNIQEM 75 / OB3b)</name>
    <dbReference type="NCBI Taxonomy" id="595536"/>
    <lineage>
        <taxon>Bacteria</taxon>
        <taxon>Pseudomonadati</taxon>
        <taxon>Pseudomonadota</taxon>
        <taxon>Alphaproteobacteria</taxon>
        <taxon>Hyphomicrobiales</taxon>
        <taxon>Methylocystaceae</taxon>
        <taxon>Methylosinus</taxon>
    </lineage>
</organism>
<keyword evidence="13" id="KW-1185">Reference proteome</keyword>
<dbReference type="GO" id="GO:0031992">
    <property type="term" value="F:energy transducer activity"/>
    <property type="evidence" value="ECO:0007669"/>
    <property type="project" value="TreeGrafter"/>
</dbReference>
<proteinExistence type="inferred from homology"/>
<dbReference type="InterPro" id="IPR006260">
    <property type="entry name" value="TonB/TolA_C"/>
</dbReference>
<dbReference type="GO" id="GO:0015031">
    <property type="term" value="P:protein transport"/>
    <property type="evidence" value="ECO:0007669"/>
    <property type="project" value="UniProtKB-KW"/>
</dbReference>
<feature type="domain" description="TonB C-terminal" evidence="11">
    <location>
        <begin position="192"/>
        <end position="281"/>
    </location>
</feature>
<evidence type="ECO:0000259" key="11">
    <source>
        <dbReference type="PROSITE" id="PS52015"/>
    </source>
</evidence>
<gene>
    <name evidence="12" type="ORF">CQW49_12660</name>
</gene>
<keyword evidence="4" id="KW-1003">Cell membrane</keyword>
<evidence type="ECO:0000256" key="1">
    <source>
        <dbReference type="ARBA" id="ARBA00004383"/>
    </source>
</evidence>
<dbReference type="PANTHER" id="PTHR33446">
    <property type="entry name" value="PROTEIN TONB-RELATED"/>
    <property type="match status" value="1"/>
</dbReference>
<comment type="similarity">
    <text evidence="2">Belongs to the TonB family.</text>
</comment>
<evidence type="ECO:0000313" key="12">
    <source>
        <dbReference type="EMBL" id="ATQ68638.1"/>
    </source>
</evidence>
<keyword evidence="3" id="KW-0813">Transport</keyword>
<dbReference type="InterPro" id="IPR051045">
    <property type="entry name" value="TonB-dependent_transducer"/>
</dbReference>
<keyword evidence="9" id="KW-0472">Membrane</keyword>
<keyword evidence="8" id="KW-1133">Transmembrane helix</keyword>
<sequence>MTMVFASGEADAAQPMARRALAPPTLRRDRESFVSTVLSLAGHGVVLAIFTLTASQRLAAPKGGERALEVQIVAGAQESVAARTAANFGEASATEPIAEAPDETPLASAPLVETAPDAIVAPRRAPAAQKLERRERRPRAHARVLPKGAPQARRREPSADDGDGRERLRSRAETRGGEAGGSTFAGTASSASYRATALAHLARFKRYPNEARDRNIVGVAVVRFILSPGGAVLAVALARSSGAPLLDEATLAMVRRAAPFPPMSDGASSMSITAGVDYNLR</sequence>
<keyword evidence="5" id="KW-0997">Cell inner membrane</keyword>
<comment type="subcellular location">
    <subcellularLocation>
        <location evidence="1">Cell inner membrane</location>
        <topology evidence="1">Single-pass membrane protein</topology>
        <orientation evidence="1">Periplasmic side</orientation>
    </subcellularLocation>
</comment>
<dbReference type="RefSeq" id="WP_003609276.1">
    <property type="nucleotide sequence ID" value="NZ_ADVE02000001.1"/>
</dbReference>
<dbReference type="PROSITE" id="PS52015">
    <property type="entry name" value="TONB_CTD"/>
    <property type="match status" value="1"/>
</dbReference>
<dbReference type="NCBIfam" id="TIGR01352">
    <property type="entry name" value="tonB_Cterm"/>
    <property type="match status" value="1"/>
</dbReference>
<dbReference type="GO" id="GO:0098797">
    <property type="term" value="C:plasma membrane protein complex"/>
    <property type="evidence" value="ECO:0007669"/>
    <property type="project" value="TreeGrafter"/>
</dbReference>
<evidence type="ECO:0000313" key="13">
    <source>
        <dbReference type="Proteomes" id="UP000230709"/>
    </source>
</evidence>
<dbReference type="EMBL" id="CP023737">
    <property type="protein sequence ID" value="ATQ68638.1"/>
    <property type="molecule type" value="Genomic_DNA"/>
</dbReference>
<dbReference type="AlphaFoldDB" id="A0A2D2D0W7"/>
<dbReference type="Gene3D" id="3.30.1150.10">
    <property type="match status" value="1"/>
</dbReference>
<evidence type="ECO:0000256" key="8">
    <source>
        <dbReference type="ARBA" id="ARBA00022989"/>
    </source>
</evidence>
<evidence type="ECO:0000256" key="7">
    <source>
        <dbReference type="ARBA" id="ARBA00022927"/>
    </source>
</evidence>
<accession>A0A2D2D0W7</accession>
<feature type="region of interest" description="Disordered" evidence="10">
    <location>
        <begin position="113"/>
        <end position="186"/>
    </location>
</feature>
<dbReference type="Pfam" id="PF03544">
    <property type="entry name" value="TonB_C"/>
    <property type="match status" value="1"/>
</dbReference>
<keyword evidence="6" id="KW-0812">Transmembrane</keyword>
<dbReference type="SUPFAM" id="SSF74653">
    <property type="entry name" value="TolA/TonB C-terminal domain"/>
    <property type="match status" value="1"/>
</dbReference>
<dbReference type="InterPro" id="IPR037682">
    <property type="entry name" value="TonB_C"/>
</dbReference>
<evidence type="ECO:0000256" key="4">
    <source>
        <dbReference type="ARBA" id="ARBA00022475"/>
    </source>
</evidence>
<protein>
    <submittedName>
        <fullName evidence="12">Energy transducer TonB</fullName>
    </submittedName>
</protein>
<name>A0A2D2D0W7_METT3</name>
<evidence type="ECO:0000256" key="5">
    <source>
        <dbReference type="ARBA" id="ARBA00022519"/>
    </source>
</evidence>
<dbReference type="PANTHER" id="PTHR33446:SF2">
    <property type="entry name" value="PROTEIN TONB"/>
    <property type="match status" value="1"/>
</dbReference>
<evidence type="ECO:0000256" key="3">
    <source>
        <dbReference type="ARBA" id="ARBA00022448"/>
    </source>
</evidence>
<evidence type="ECO:0000256" key="6">
    <source>
        <dbReference type="ARBA" id="ARBA00022692"/>
    </source>
</evidence>
<dbReference type="Proteomes" id="UP000230709">
    <property type="component" value="Chromosome"/>
</dbReference>
<evidence type="ECO:0000256" key="10">
    <source>
        <dbReference type="SAM" id="MobiDB-lite"/>
    </source>
</evidence>
<evidence type="ECO:0000256" key="9">
    <source>
        <dbReference type="ARBA" id="ARBA00023136"/>
    </source>
</evidence>
<feature type="compositionally biased region" description="Basic and acidic residues" evidence="10">
    <location>
        <begin position="153"/>
        <end position="176"/>
    </location>
</feature>
<dbReference type="STRING" id="595536.GCA_000178815_02634"/>